<proteinExistence type="predicted"/>
<dbReference type="PANTHER" id="PTHR44936">
    <property type="entry name" value="SENSOR PROTEIN CREC"/>
    <property type="match status" value="1"/>
</dbReference>
<dbReference type="SMART" id="SM00387">
    <property type="entry name" value="HATPase_c"/>
    <property type="match status" value="1"/>
</dbReference>
<dbReference type="PROSITE" id="PS50109">
    <property type="entry name" value="HIS_KIN"/>
    <property type="match status" value="1"/>
</dbReference>
<keyword evidence="6" id="KW-0067">ATP-binding</keyword>
<evidence type="ECO:0000256" key="4">
    <source>
        <dbReference type="ARBA" id="ARBA00022741"/>
    </source>
</evidence>
<accession>A0ABD5W2B3</accession>
<comment type="caution">
    <text evidence="9">The sequence shown here is derived from an EMBL/GenBank/DDBJ whole genome shotgun (WGS) entry which is preliminary data.</text>
</comment>
<dbReference type="SUPFAM" id="SSF55785">
    <property type="entry name" value="PYP-like sensor domain (PAS domain)"/>
    <property type="match status" value="1"/>
</dbReference>
<dbReference type="SUPFAM" id="SSF54427">
    <property type="entry name" value="NTF2-like"/>
    <property type="match status" value="1"/>
</dbReference>
<keyword evidence="5" id="KW-0418">Kinase</keyword>
<dbReference type="InterPro" id="IPR036890">
    <property type="entry name" value="HATPase_C_sf"/>
</dbReference>
<dbReference type="InterPro" id="IPR005467">
    <property type="entry name" value="His_kinase_dom"/>
</dbReference>
<evidence type="ECO:0000259" key="7">
    <source>
        <dbReference type="PROSITE" id="PS50109"/>
    </source>
</evidence>
<dbReference type="Pfam" id="PF00989">
    <property type="entry name" value="PAS"/>
    <property type="match status" value="1"/>
</dbReference>
<protein>
    <recommendedName>
        <fullName evidence="2">histidine kinase</fullName>
        <ecNumber evidence="2">2.7.13.3</ecNumber>
    </recommendedName>
</protein>
<evidence type="ECO:0000313" key="9">
    <source>
        <dbReference type="EMBL" id="MFC7058323.1"/>
    </source>
</evidence>
<reference evidence="9 10" key="1">
    <citation type="journal article" date="2019" name="Int. J. Syst. Evol. Microbiol.">
        <title>The Global Catalogue of Microorganisms (GCM) 10K type strain sequencing project: providing services to taxonomists for standard genome sequencing and annotation.</title>
        <authorList>
            <consortium name="The Broad Institute Genomics Platform"/>
            <consortium name="The Broad Institute Genome Sequencing Center for Infectious Disease"/>
            <person name="Wu L."/>
            <person name="Ma J."/>
        </authorList>
    </citation>
    <scope>NUCLEOTIDE SEQUENCE [LARGE SCALE GENOMIC DNA]</scope>
    <source>
        <strain evidence="9 10">JCM 30072</strain>
    </source>
</reference>
<dbReference type="AlphaFoldDB" id="A0ABD5W2B3"/>
<dbReference type="Proteomes" id="UP001596445">
    <property type="component" value="Unassembled WGS sequence"/>
</dbReference>
<dbReference type="PRINTS" id="PR00344">
    <property type="entry name" value="BCTRLSENSOR"/>
</dbReference>
<dbReference type="InterPro" id="IPR000014">
    <property type="entry name" value="PAS"/>
</dbReference>
<dbReference type="NCBIfam" id="TIGR00229">
    <property type="entry name" value="sensory_box"/>
    <property type="match status" value="1"/>
</dbReference>
<organism evidence="9 10">
    <name type="scientific">Halovenus salina</name>
    <dbReference type="NCBI Taxonomy" id="1510225"/>
    <lineage>
        <taxon>Archaea</taxon>
        <taxon>Methanobacteriati</taxon>
        <taxon>Methanobacteriota</taxon>
        <taxon>Stenosarchaea group</taxon>
        <taxon>Halobacteria</taxon>
        <taxon>Halobacteriales</taxon>
        <taxon>Haloarculaceae</taxon>
        <taxon>Halovenus</taxon>
    </lineage>
</organism>
<dbReference type="InterPro" id="IPR032710">
    <property type="entry name" value="NTF2-like_dom_sf"/>
</dbReference>
<dbReference type="Gene3D" id="3.30.450.20">
    <property type="entry name" value="PAS domain"/>
    <property type="match status" value="1"/>
</dbReference>
<dbReference type="GeneID" id="76630312"/>
<dbReference type="InterPro" id="IPR035965">
    <property type="entry name" value="PAS-like_dom_sf"/>
</dbReference>
<dbReference type="SUPFAM" id="SSF55874">
    <property type="entry name" value="ATPase domain of HSP90 chaperone/DNA topoisomerase II/histidine kinase"/>
    <property type="match status" value="1"/>
</dbReference>
<dbReference type="GO" id="GO:0005524">
    <property type="term" value="F:ATP binding"/>
    <property type="evidence" value="ECO:0007669"/>
    <property type="project" value="UniProtKB-KW"/>
</dbReference>
<keyword evidence="4" id="KW-0547">Nucleotide-binding</keyword>
<sequence>MTVTEKNKALVRRYFDEIEAGNLDVIDELSADELTAKYDVARSDIERLGRDGLTDVIDEILTAFPDTSIVSQSLYAEGNTVISIQTWRGTHLGEYRGVPPSGNEITYKLWGRFVIEDGEIVRSAVQGSDFDLFAQLGLELSIEGYQTLIETAPNPIVIADADTGRVLETNTATESLVERPRSEIIGTHQMELHPSDQRYDSLYAESVAQARDSPVSVATFEDGSDIELVRADGSRLPVEVSAQVVTLAERPTLVSIYRDVSQQRRREQRTQVLNRLLRHNLRNEVSVITGLAGVLGESLDGENEEKARQIQHTARELAGLGEKARLAAQLAAVDNTQATQVSARGLVDEVVAEVGLSDIQTDFSDPVTVLTDRGAVKIALREALENAVEHTTSDPRIEAHSENGDHVEIAVTDSGPGIPSAELAALREGEETPLTHGSGIGLWLIYWATDAVRGDVDFERTGSGTRVVLSIPSLDAAS</sequence>
<dbReference type="InterPro" id="IPR050980">
    <property type="entry name" value="2C_sensor_his_kinase"/>
</dbReference>
<dbReference type="InterPro" id="IPR013767">
    <property type="entry name" value="PAS_fold"/>
</dbReference>
<evidence type="ECO:0000256" key="6">
    <source>
        <dbReference type="ARBA" id="ARBA00022840"/>
    </source>
</evidence>
<dbReference type="EMBL" id="JBHSZI010000001">
    <property type="protein sequence ID" value="MFC7058323.1"/>
    <property type="molecule type" value="Genomic_DNA"/>
</dbReference>
<dbReference type="Pfam" id="PF07366">
    <property type="entry name" value="SnoaL"/>
    <property type="match status" value="1"/>
</dbReference>
<comment type="catalytic activity">
    <reaction evidence="1">
        <text>ATP + protein L-histidine = ADP + protein N-phospho-L-histidine.</text>
        <dbReference type="EC" id="2.7.13.3"/>
    </reaction>
</comment>
<feature type="domain" description="Histidine kinase" evidence="7">
    <location>
        <begin position="276"/>
        <end position="475"/>
    </location>
</feature>
<dbReference type="PANTHER" id="PTHR44936:SF10">
    <property type="entry name" value="SENSOR PROTEIN RSTB"/>
    <property type="match status" value="1"/>
</dbReference>
<keyword evidence="10" id="KW-1185">Reference proteome</keyword>
<dbReference type="PROSITE" id="PS50112">
    <property type="entry name" value="PAS"/>
    <property type="match status" value="1"/>
</dbReference>
<dbReference type="InterPro" id="IPR004358">
    <property type="entry name" value="Sig_transdc_His_kin-like_C"/>
</dbReference>
<evidence type="ECO:0000256" key="3">
    <source>
        <dbReference type="ARBA" id="ARBA00022679"/>
    </source>
</evidence>
<evidence type="ECO:0000259" key="8">
    <source>
        <dbReference type="PROSITE" id="PS50112"/>
    </source>
</evidence>
<dbReference type="InterPro" id="IPR003594">
    <property type="entry name" value="HATPase_dom"/>
</dbReference>
<dbReference type="EC" id="2.7.13.3" evidence="2"/>
<keyword evidence="3" id="KW-0808">Transferase</keyword>
<dbReference type="GO" id="GO:0004673">
    <property type="term" value="F:protein histidine kinase activity"/>
    <property type="evidence" value="ECO:0007669"/>
    <property type="project" value="UniProtKB-EC"/>
</dbReference>
<dbReference type="Gene3D" id="3.30.565.10">
    <property type="entry name" value="Histidine kinase-like ATPase, C-terminal domain"/>
    <property type="match status" value="1"/>
</dbReference>
<dbReference type="Pfam" id="PF02518">
    <property type="entry name" value="HATPase_c"/>
    <property type="match status" value="1"/>
</dbReference>
<name>A0ABD5W2B3_9EURY</name>
<feature type="domain" description="PAS" evidence="8">
    <location>
        <begin position="141"/>
        <end position="197"/>
    </location>
</feature>
<evidence type="ECO:0000256" key="1">
    <source>
        <dbReference type="ARBA" id="ARBA00000085"/>
    </source>
</evidence>
<evidence type="ECO:0000313" key="10">
    <source>
        <dbReference type="Proteomes" id="UP001596445"/>
    </source>
</evidence>
<dbReference type="RefSeq" id="WP_267161022.1">
    <property type="nucleotide sequence ID" value="NZ_CP112972.1"/>
</dbReference>
<dbReference type="Gene3D" id="3.10.450.50">
    <property type="match status" value="1"/>
</dbReference>
<gene>
    <name evidence="9" type="ORF">ACFQQG_09215</name>
</gene>
<evidence type="ECO:0000256" key="5">
    <source>
        <dbReference type="ARBA" id="ARBA00022777"/>
    </source>
</evidence>
<evidence type="ECO:0000256" key="2">
    <source>
        <dbReference type="ARBA" id="ARBA00012438"/>
    </source>
</evidence>
<dbReference type="InterPro" id="IPR009959">
    <property type="entry name" value="Cyclase_SnoaL-like"/>
</dbReference>
<dbReference type="CDD" id="cd00130">
    <property type="entry name" value="PAS"/>
    <property type="match status" value="1"/>
</dbReference>